<dbReference type="OrthoDB" id="2527809at2759"/>
<evidence type="ECO:0000313" key="3">
    <source>
        <dbReference type="Proteomes" id="UP000311382"/>
    </source>
</evidence>
<gene>
    <name evidence="2" type="ORF">DMC30DRAFT_251588</name>
</gene>
<organism evidence="2 3">
    <name type="scientific">Rhodotorula diobovata</name>
    <dbReference type="NCBI Taxonomy" id="5288"/>
    <lineage>
        <taxon>Eukaryota</taxon>
        <taxon>Fungi</taxon>
        <taxon>Dikarya</taxon>
        <taxon>Basidiomycota</taxon>
        <taxon>Pucciniomycotina</taxon>
        <taxon>Microbotryomycetes</taxon>
        <taxon>Sporidiobolales</taxon>
        <taxon>Sporidiobolaceae</taxon>
        <taxon>Rhodotorula</taxon>
    </lineage>
</organism>
<evidence type="ECO:0000313" key="2">
    <source>
        <dbReference type="EMBL" id="TNY20462.1"/>
    </source>
</evidence>
<sequence length="114" mass="12597">MSNSDKFDQDAAIVPDEQVPQQLEGVLNSSDNDEFTTDEGINAPEGENYESVRGNEISKGEFENDEFDGVRKENILDSNERSTRSHTNFAKADEEADRVVEQVADANVGTSRIA</sequence>
<protein>
    <submittedName>
        <fullName evidence="2">Uncharacterized protein</fullName>
    </submittedName>
</protein>
<accession>A0A5C5FW84</accession>
<keyword evidence="3" id="KW-1185">Reference proteome</keyword>
<dbReference type="AlphaFoldDB" id="A0A5C5FW84"/>
<evidence type="ECO:0000256" key="1">
    <source>
        <dbReference type="SAM" id="MobiDB-lite"/>
    </source>
</evidence>
<dbReference type="EMBL" id="SOZI01000066">
    <property type="protein sequence ID" value="TNY20462.1"/>
    <property type="molecule type" value="Genomic_DNA"/>
</dbReference>
<feature type="region of interest" description="Disordered" evidence="1">
    <location>
        <begin position="26"/>
        <end position="50"/>
    </location>
</feature>
<comment type="caution">
    <text evidence="2">The sequence shown here is derived from an EMBL/GenBank/DDBJ whole genome shotgun (WGS) entry which is preliminary data.</text>
</comment>
<name>A0A5C5FW84_9BASI</name>
<reference evidence="2 3" key="1">
    <citation type="submission" date="2019-03" db="EMBL/GenBank/DDBJ databases">
        <title>Rhodosporidium diobovatum UCD-FST 08-225 genome sequencing, assembly, and annotation.</title>
        <authorList>
            <person name="Fakankun I.U."/>
            <person name="Fristensky B."/>
            <person name="Levin D.B."/>
        </authorList>
    </citation>
    <scope>NUCLEOTIDE SEQUENCE [LARGE SCALE GENOMIC DNA]</scope>
    <source>
        <strain evidence="2 3">UCD-FST 08-225</strain>
    </source>
</reference>
<dbReference type="Proteomes" id="UP000311382">
    <property type="component" value="Unassembled WGS sequence"/>
</dbReference>
<proteinExistence type="predicted"/>